<evidence type="ECO:0000313" key="1">
    <source>
        <dbReference type="EMBL" id="BEH00169.1"/>
    </source>
</evidence>
<gene>
    <name evidence="1" type="ORF">BSYN_24330</name>
</gene>
<name>A0ABM8IDY2_9BACE</name>
<protein>
    <recommendedName>
        <fullName evidence="3">DUF3795 domain-containing protein</fullName>
    </recommendedName>
</protein>
<accession>A0ABM8IDY2</accession>
<dbReference type="RefSeq" id="WP_353331280.1">
    <property type="nucleotide sequence ID" value="NZ_AP028055.1"/>
</dbReference>
<sequence length="115" mass="12998">MEKQIEINKELVAFCGLYCAACRQYLKGECAGCQKNEKAQWCKVRTCCLEKGYASCADCSINVADCKKFSNFVSKMFAFFFNSDRKACIDRIKAIGAEEYAREMAGKGLQTIKKR</sequence>
<evidence type="ECO:0000313" key="2">
    <source>
        <dbReference type="Proteomes" id="UP001496674"/>
    </source>
</evidence>
<proteinExistence type="predicted"/>
<keyword evidence="2" id="KW-1185">Reference proteome</keyword>
<organism evidence="1 2">
    <name type="scientific">Bacteroides sedimenti</name>
    <dbReference type="NCBI Taxonomy" id="2136147"/>
    <lineage>
        <taxon>Bacteria</taxon>
        <taxon>Pseudomonadati</taxon>
        <taxon>Bacteroidota</taxon>
        <taxon>Bacteroidia</taxon>
        <taxon>Bacteroidales</taxon>
        <taxon>Bacteroidaceae</taxon>
        <taxon>Bacteroides</taxon>
    </lineage>
</organism>
<dbReference type="InterPro" id="IPR024227">
    <property type="entry name" value="DUF3795"/>
</dbReference>
<dbReference type="Pfam" id="PF12675">
    <property type="entry name" value="DUF3795"/>
    <property type="match status" value="1"/>
</dbReference>
<evidence type="ECO:0008006" key="3">
    <source>
        <dbReference type="Google" id="ProtNLM"/>
    </source>
</evidence>
<dbReference type="Proteomes" id="UP001496674">
    <property type="component" value="Chromosome"/>
</dbReference>
<dbReference type="EMBL" id="AP028055">
    <property type="protein sequence ID" value="BEH00169.1"/>
    <property type="molecule type" value="Genomic_DNA"/>
</dbReference>
<reference evidence="1 2" key="1">
    <citation type="submission" date="2023-04" db="EMBL/GenBank/DDBJ databases">
        <title>Draft genome sequence of acteroides sedimenti strain YN3PY1.</title>
        <authorList>
            <person name="Yoshida N."/>
        </authorList>
    </citation>
    <scope>NUCLEOTIDE SEQUENCE [LARGE SCALE GENOMIC DNA]</scope>
    <source>
        <strain evidence="1 2">YN3PY1</strain>
    </source>
</reference>